<dbReference type="InterPro" id="IPR057326">
    <property type="entry name" value="KR_dom"/>
</dbReference>
<dbReference type="OrthoDB" id="5334845at2759"/>
<evidence type="ECO:0000313" key="10">
    <source>
        <dbReference type="EMBL" id="CAF9929810.1"/>
    </source>
</evidence>
<dbReference type="SUPFAM" id="SSF52151">
    <property type="entry name" value="FabD/lysophospholipase-like"/>
    <property type="match status" value="1"/>
</dbReference>
<evidence type="ECO:0000259" key="8">
    <source>
        <dbReference type="PROSITE" id="PS52004"/>
    </source>
</evidence>
<dbReference type="SUPFAM" id="SSF55048">
    <property type="entry name" value="Probable ACP-binding domain of malonyl-CoA ACP transacylase"/>
    <property type="match status" value="1"/>
</dbReference>
<dbReference type="SUPFAM" id="SSF53901">
    <property type="entry name" value="Thiolase-like"/>
    <property type="match status" value="1"/>
</dbReference>
<feature type="active site" description="Proton acceptor; for dehydratase activity" evidence="6">
    <location>
        <position position="990"/>
    </location>
</feature>
<dbReference type="PROSITE" id="PS50075">
    <property type="entry name" value="CARRIER"/>
    <property type="match status" value="1"/>
</dbReference>
<dbReference type="SUPFAM" id="SSF51735">
    <property type="entry name" value="NAD(P)-binding Rossmann-fold domains"/>
    <property type="match status" value="2"/>
</dbReference>
<dbReference type="Pfam" id="PF00698">
    <property type="entry name" value="Acyl_transf_1"/>
    <property type="match status" value="1"/>
</dbReference>
<dbReference type="CDD" id="cd05274">
    <property type="entry name" value="KR_FAS_SDR_x"/>
    <property type="match status" value="1"/>
</dbReference>
<dbReference type="InterPro" id="IPR020807">
    <property type="entry name" value="PKS_DH"/>
</dbReference>
<dbReference type="PROSITE" id="PS00012">
    <property type="entry name" value="PHOSPHOPANTETHEINE"/>
    <property type="match status" value="1"/>
</dbReference>
<dbReference type="Pfam" id="PF00109">
    <property type="entry name" value="ketoacyl-synt"/>
    <property type="match status" value="1"/>
</dbReference>
<protein>
    <recommendedName>
        <fullName evidence="12">6-methylsalicylic acid synthase</fullName>
    </recommendedName>
</protein>
<dbReference type="Pfam" id="PF00550">
    <property type="entry name" value="PP-binding"/>
    <property type="match status" value="1"/>
</dbReference>
<dbReference type="Pfam" id="PF08659">
    <property type="entry name" value="KR"/>
    <property type="match status" value="1"/>
</dbReference>
<dbReference type="SMART" id="SM00825">
    <property type="entry name" value="PKS_KS"/>
    <property type="match status" value="1"/>
</dbReference>
<evidence type="ECO:0000313" key="11">
    <source>
        <dbReference type="Proteomes" id="UP000664521"/>
    </source>
</evidence>
<dbReference type="InterPro" id="IPR013968">
    <property type="entry name" value="PKS_KR"/>
</dbReference>
<dbReference type="SMART" id="SM00827">
    <property type="entry name" value="PKS_AT"/>
    <property type="match status" value="1"/>
</dbReference>
<dbReference type="InterPro" id="IPR001227">
    <property type="entry name" value="Ac_transferase_dom_sf"/>
</dbReference>
<dbReference type="CDD" id="cd00833">
    <property type="entry name" value="PKS"/>
    <property type="match status" value="1"/>
</dbReference>
<feature type="domain" description="PKS/mFAS DH" evidence="9">
    <location>
        <begin position="958"/>
        <end position="1241"/>
    </location>
</feature>
<dbReference type="SMART" id="SM00826">
    <property type="entry name" value="PKS_DH"/>
    <property type="match status" value="1"/>
</dbReference>
<dbReference type="PROSITE" id="PS00606">
    <property type="entry name" value="KS3_1"/>
    <property type="match status" value="1"/>
</dbReference>
<keyword evidence="11" id="KW-1185">Reference proteome</keyword>
<dbReference type="InterPro" id="IPR016035">
    <property type="entry name" value="Acyl_Trfase/lysoPLipase"/>
</dbReference>
<dbReference type="InterPro" id="IPR018201">
    <property type="entry name" value="Ketoacyl_synth_AS"/>
</dbReference>
<gene>
    <name evidence="10" type="ORF">HETSPECPRED_007460</name>
</gene>
<dbReference type="Pfam" id="PF02801">
    <property type="entry name" value="Ketoacyl-synt_C"/>
    <property type="match status" value="1"/>
</dbReference>
<dbReference type="InterPro" id="IPR050091">
    <property type="entry name" value="PKS_NRPS_Biosynth_Enz"/>
</dbReference>
<dbReference type="InterPro" id="IPR054514">
    <property type="entry name" value="RhiE-like_linker"/>
</dbReference>
<evidence type="ECO:0000259" key="9">
    <source>
        <dbReference type="PROSITE" id="PS52019"/>
    </source>
</evidence>
<dbReference type="InterPro" id="IPR020841">
    <property type="entry name" value="PKS_Beta-ketoAc_synthase_dom"/>
</dbReference>
<keyword evidence="2" id="KW-0597">Phosphoprotein</keyword>
<dbReference type="Proteomes" id="UP000664521">
    <property type="component" value="Unassembled WGS sequence"/>
</dbReference>
<feature type="active site" description="Proton donor; for dehydratase activity" evidence="6">
    <location>
        <position position="1160"/>
    </location>
</feature>
<evidence type="ECO:0000256" key="1">
    <source>
        <dbReference type="ARBA" id="ARBA00022450"/>
    </source>
</evidence>
<organism evidence="10 11">
    <name type="scientific">Heterodermia speciosa</name>
    <dbReference type="NCBI Taxonomy" id="116794"/>
    <lineage>
        <taxon>Eukaryota</taxon>
        <taxon>Fungi</taxon>
        <taxon>Dikarya</taxon>
        <taxon>Ascomycota</taxon>
        <taxon>Pezizomycotina</taxon>
        <taxon>Lecanoromycetes</taxon>
        <taxon>OSLEUM clade</taxon>
        <taxon>Lecanoromycetidae</taxon>
        <taxon>Caliciales</taxon>
        <taxon>Physciaceae</taxon>
        <taxon>Heterodermia</taxon>
    </lineage>
</organism>
<dbReference type="PANTHER" id="PTHR43775:SF22">
    <property type="entry name" value="SYNTHASE, PUTATIVE (JCVI)-RELATED"/>
    <property type="match status" value="1"/>
</dbReference>
<dbReference type="InterPro" id="IPR020806">
    <property type="entry name" value="PKS_PP-bd"/>
</dbReference>
<keyword evidence="1" id="KW-0596">Phosphopantetheine</keyword>
<dbReference type="Gene3D" id="3.40.50.720">
    <property type="entry name" value="NAD(P)-binding Rossmann-like Domain"/>
    <property type="match status" value="1"/>
</dbReference>
<dbReference type="EMBL" id="CAJPDS010000053">
    <property type="protein sequence ID" value="CAF9929810.1"/>
    <property type="molecule type" value="Genomic_DNA"/>
</dbReference>
<dbReference type="InterPro" id="IPR014031">
    <property type="entry name" value="Ketoacyl_synth_C"/>
</dbReference>
<evidence type="ECO:0000256" key="6">
    <source>
        <dbReference type="PROSITE-ProRule" id="PRU01363"/>
    </source>
</evidence>
<dbReference type="InterPro" id="IPR009081">
    <property type="entry name" value="PP-bd_ACP"/>
</dbReference>
<keyword evidence="4" id="KW-0677">Repeat</keyword>
<feature type="domain" description="Carrier" evidence="7">
    <location>
        <begin position="1744"/>
        <end position="1819"/>
    </location>
</feature>
<keyword evidence="3" id="KW-0808">Transferase</keyword>
<dbReference type="InterPro" id="IPR006162">
    <property type="entry name" value="Ppantetheine_attach_site"/>
</dbReference>
<dbReference type="PROSITE" id="PS52004">
    <property type="entry name" value="KS3_2"/>
    <property type="match status" value="1"/>
</dbReference>
<dbReference type="PANTHER" id="PTHR43775">
    <property type="entry name" value="FATTY ACID SYNTHASE"/>
    <property type="match status" value="1"/>
</dbReference>
<dbReference type="Gene3D" id="1.10.1200.10">
    <property type="entry name" value="ACP-like"/>
    <property type="match status" value="1"/>
</dbReference>
<dbReference type="SUPFAM" id="SSF47336">
    <property type="entry name" value="ACP-like"/>
    <property type="match status" value="1"/>
</dbReference>
<proteinExistence type="predicted"/>
<dbReference type="Pfam" id="PF22336">
    <property type="entry name" value="RhiE-like_linker"/>
    <property type="match status" value="1"/>
</dbReference>
<dbReference type="InterPro" id="IPR014030">
    <property type="entry name" value="Ketoacyl_synth_N"/>
</dbReference>
<dbReference type="InterPro" id="IPR042104">
    <property type="entry name" value="PKS_dehydratase_sf"/>
</dbReference>
<dbReference type="PROSITE" id="PS52019">
    <property type="entry name" value="PKS_MFAS_DH"/>
    <property type="match status" value="1"/>
</dbReference>
<dbReference type="Gene3D" id="3.30.70.250">
    <property type="entry name" value="Malonyl-CoA ACP transacylase, ACP-binding"/>
    <property type="match status" value="1"/>
</dbReference>
<dbReference type="GO" id="GO:0004315">
    <property type="term" value="F:3-oxoacyl-[acyl-carrier-protein] synthase activity"/>
    <property type="evidence" value="ECO:0007669"/>
    <property type="project" value="InterPro"/>
</dbReference>
<comment type="caution">
    <text evidence="10">The sequence shown here is derived from an EMBL/GenBank/DDBJ whole genome shotgun (WGS) entry which is preliminary data.</text>
</comment>
<dbReference type="InterPro" id="IPR036736">
    <property type="entry name" value="ACP-like_sf"/>
</dbReference>
<dbReference type="GO" id="GO:0006633">
    <property type="term" value="P:fatty acid biosynthetic process"/>
    <property type="evidence" value="ECO:0007669"/>
    <property type="project" value="InterPro"/>
</dbReference>
<dbReference type="InterPro" id="IPR036291">
    <property type="entry name" value="NAD(P)-bd_dom_sf"/>
</dbReference>
<evidence type="ECO:0000256" key="5">
    <source>
        <dbReference type="ARBA" id="ARBA00023268"/>
    </source>
</evidence>
<dbReference type="GO" id="GO:0044550">
    <property type="term" value="P:secondary metabolite biosynthetic process"/>
    <property type="evidence" value="ECO:0007669"/>
    <property type="project" value="TreeGrafter"/>
</dbReference>
<evidence type="ECO:0000256" key="3">
    <source>
        <dbReference type="ARBA" id="ARBA00022679"/>
    </source>
</evidence>
<sequence length="1822" mass="195496">MSVLTENKAFVPPLRKSYFATPLAHQLDRLAETPITTPGLTGLTSPDSSNGDIPSHLYPGIAVVGAACRVAGENTSPDKLWDFLMARKDGCGELDKQRWEPYRTRNRRNGKELDKITSRGYFVPNIADFDNMFFGISPKEAENMDPQQRISLEVCWEALESAGIPPQSLAGSNTAVYLGVNSDDYGKLLLEDLSGIEAWMGIGTAYCGIPNRISYHLDLMGPSTAVDAACASSLVAIHHGRQSLLAGETDLAIVGGVNALYGPGLTKVLDKAGAVSPEGLCRSFDDDSKGYGRGEGAGIVILKRMDDALKNQDNIIAVLKGSAVGQDGRTNGIMAPNGKAQELVAKQALEAGGIDPLSVGYIEAHATSTPVGDPVEATAMSNVYGKDREPGNPCLIGSIKPNIGHLEAGAGVMGFIKAIMAVKKGAVPPQANLNKLNTRVNWEAAGLKVVREPTKWGETDSIRRAGVCSYGYGGTVSHAIVEEFRGYQEKFPAPGGVNGERRDEMVILTLSAPQEKRIATQAEELASWIIGDGLQHSLYSIATTLATRRGHHDYRAAIVASSHEEAAEALKAFASGSETVKAVSRRVVSDSSSSGSVWVFSGHGAQWKEMGQELVLNPIFHDAISAVEAIVQTEAGFSALQALKDGDMESSDKVQILTYVMQIGLAAMLQSKNVFPQAIIGHSVGEIAASVTAGALTVKEGALVVCRRAALYRRVMGRGTMVLISRPFAEIQAELGERDDIVTAIDSSPSSCVVSGLTDVVNEYSESWKRRGIKVIKVKTDVAFHSPSLAELVEPLSDRLAGSLKPKQPSVRLYSTSLTNPRGHDLRDSKYWTNNMVNPVLLTQAVTAAASDNFKVFLEVSTHPIVSHSVEEILLSAGSEEPAVLATMNRGQSAELSILLGIASLHCAGVPISWKSQLAMSGDWAPGVPSTHWVRQRHVKQVSSEPLNNSSGHDSDAHTLLGQRISISGVNLTVYTTRLTESTRPFPGQHPLHGTEIIPAAVLINTFYHGTGKRDLHDIVLRVPVALSAPRDIQLTRQQGQVKLSSRLVQEGEEVDEAAEDQSWITHTTGRYDDKARPSANDDGAMDVDATKARIGTRLNDSFSIDYLAGVGVSAMGFPWAVTEHYGSEQEMLARVDVSPDTAEDAPLPWDKSSWAPILDAATSIGSTLFFSTPRLRMPAQVSSVQFSSSALPPKIGYIHVLPSTSNEDLAVDVSVLDSSGHVLVNILEMRFSEMEGTIGASGSVESLVHQISWPPMALTEEPLALGHIIVISRDQDAVERSRTALKDRASFKSYTSVSDLGKDSASASSPEKQTTILLYLPEEVASSQDVASAGSRFCSELLDIVKHAASFTSAVKVFAMTSKVMKGETATALAHAPLHGLGRIIAAEQSDIWGAIIDTEDSDWALPLQAIKYARGGDVVRISDGVARAPVLRRLPHDKKVPSSRQLSSLPRPEGTYVITGGLGALGLEVAKFLVENNARRVVLISRRAFPARRFWKEAQGHVAEVCRTIEQLEDMGATIYILSVDIASKGSTKKLHAGLDSLSLPPVLGVVHAAGVLEDQLILESTRESFDRVLAPKVTGSMTLHESFPVGTLDFMVLFSSCGQLFGFPGQGSYASGNAFLDTLASHRRDQGDNCVAFQWTSWRGMGMAASTDFINAELESKGITDVTKDEAFRAWEHLSKYDIDHGVVLRSRALDPSEPLPAPILADIAVRRQAEAAGGGGEGQSQEASAGVPKSGPALLEYLDGAIRRCVAQTLQLTSPDDVDPKAALSDLGVDSVMAVALRTQLQKSLGVKMPPTLMWSLPTTSHLQKWFMEQLEEK</sequence>
<dbReference type="Gene3D" id="3.10.129.110">
    <property type="entry name" value="Polyketide synthase dehydratase"/>
    <property type="match status" value="1"/>
</dbReference>
<dbReference type="InterPro" id="IPR049900">
    <property type="entry name" value="PKS_mFAS_DH"/>
</dbReference>
<evidence type="ECO:0000256" key="4">
    <source>
        <dbReference type="ARBA" id="ARBA00022737"/>
    </source>
</evidence>
<feature type="region of interest" description="N-terminal hotdog fold" evidence="6">
    <location>
        <begin position="958"/>
        <end position="1079"/>
    </location>
</feature>
<name>A0A8H3IVI4_9LECA</name>
<reference evidence="10" key="1">
    <citation type="submission" date="2021-03" db="EMBL/GenBank/DDBJ databases">
        <authorList>
            <person name="Tagirdzhanova G."/>
        </authorList>
    </citation>
    <scope>NUCLEOTIDE SEQUENCE</scope>
</reference>
<feature type="region of interest" description="C-terminal hotdog fold" evidence="6">
    <location>
        <begin position="1096"/>
        <end position="1241"/>
    </location>
</feature>
<dbReference type="SMART" id="SM00823">
    <property type="entry name" value="PKS_PP"/>
    <property type="match status" value="1"/>
</dbReference>
<evidence type="ECO:0000259" key="7">
    <source>
        <dbReference type="PROSITE" id="PS50075"/>
    </source>
</evidence>
<dbReference type="GO" id="GO:0004312">
    <property type="term" value="F:fatty acid synthase activity"/>
    <property type="evidence" value="ECO:0007669"/>
    <property type="project" value="TreeGrafter"/>
</dbReference>
<dbReference type="InterPro" id="IPR014043">
    <property type="entry name" value="Acyl_transferase_dom"/>
</dbReference>
<dbReference type="Gene3D" id="3.40.47.10">
    <property type="match status" value="1"/>
</dbReference>
<accession>A0A8H3IVI4</accession>
<evidence type="ECO:0000256" key="2">
    <source>
        <dbReference type="ARBA" id="ARBA00022553"/>
    </source>
</evidence>
<dbReference type="GO" id="GO:0031177">
    <property type="term" value="F:phosphopantetheine binding"/>
    <property type="evidence" value="ECO:0007669"/>
    <property type="project" value="InterPro"/>
</dbReference>
<dbReference type="InterPro" id="IPR016036">
    <property type="entry name" value="Malonyl_transacylase_ACP-bd"/>
</dbReference>
<keyword evidence="5" id="KW-0511">Multifunctional enzyme</keyword>
<feature type="domain" description="Ketosynthase family 3 (KS3)" evidence="8">
    <location>
        <begin position="58"/>
        <end position="483"/>
    </location>
</feature>
<dbReference type="SMART" id="SM01294">
    <property type="entry name" value="PKS_PP_betabranch"/>
    <property type="match status" value="1"/>
</dbReference>
<dbReference type="Gene3D" id="3.40.366.10">
    <property type="entry name" value="Malonyl-Coenzyme A Acyl Carrier Protein, domain 2"/>
    <property type="match status" value="1"/>
</dbReference>
<evidence type="ECO:0008006" key="12">
    <source>
        <dbReference type="Google" id="ProtNLM"/>
    </source>
</evidence>
<dbReference type="SMART" id="SM00822">
    <property type="entry name" value="PKS_KR"/>
    <property type="match status" value="1"/>
</dbReference>
<dbReference type="InterPro" id="IPR016039">
    <property type="entry name" value="Thiolase-like"/>
</dbReference>